<feature type="region of interest" description="Disordered" evidence="1">
    <location>
        <begin position="148"/>
        <end position="170"/>
    </location>
</feature>
<reference evidence="2" key="1">
    <citation type="submission" date="2021-01" db="EMBL/GenBank/DDBJ databases">
        <authorList>
            <person name="Corre E."/>
            <person name="Pelletier E."/>
            <person name="Niang G."/>
            <person name="Scheremetjew M."/>
            <person name="Finn R."/>
            <person name="Kale V."/>
            <person name="Holt S."/>
            <person name="Cochrane G."/>
            <person name="Meng A."/>
            <person name="Brown T."/>
            <person name="Cohen L."/>
        </authorList>
    </citation>
    <scope>NUCLEOTIDE SEQUENCE</scope>
    <source>
        <strain evidence="2">CCMP1381</strain>
    </source>
</reference>
<evidence type="ECO:0000256" key="1">
    <source>
        <dbReference type="SAM" id="MobiDB-lite"/>
    </source>
</evidence>
<protein>
    <submittedName>
        <fullName evidence="2">Uncharacterized protein</fullName>
    </submittedName>
</protein>
<evidence type="ECO:0000313" key="2">
    <source>
        <dbReference type="EMBL" id="CAD9403695.1"/>
    </source>
</evidence>
<organism evidence="2">
    <name type="scientific">Octactis speculum</name>
    <dbReference type="NCBI Taxonomy" id="3111310"/>
    <lineage>
        <taxon>Eukaryota</taxon>
        <taxon>Sar</taxon>
        <taxon>Stramenopiles</taxon>
        <taxon>Ochrophyta</taxon>
        <taxon>Dictyochophyceae</taxon>
        <taxon>Dictyochales</taxon>
        <taxon>Dictyochaceae</taxon>
        <taxon>Octactis</taxon>
    </lineage>
</organism>
<proteinExistence type="predicted"/>
<sequence length="170" mass="19496">MPPKEKVHNLAAMMRTGHDDPLPLCNWTKKGRVEWPGKAKDARHYISHEKMLGDEMGMKVKIKSQREMRNGIPRHHGGDKNYGFVDYSPNFFKERGLIAGSSFVGERGDIQAQKMAMASDEASRMQDLTSHPMKSRFLKLQNEEIESVRHLDQHGVDPDLEEDSDEYDDD</sequence>
<dbReference type="EMBL" id="HBGS01017635">
    <property type="protein sequence ID" value="CAD9403695.1"/>
    <property type="molecule type" value="Transcribed_RNA"/>
</dbReference>
<accession>A0A7S2BQU5</accession>
<dbReference type="AlphaFoldDB" id="A0A7S2BQU5"/>
<name>A0A7S2BQU5_9STRA</name>
<gene>
    <name evidence="2" type="ORF">DSPE1174_LOCUS9288</name>
</gene>
<feature type="compositionally biased region" description="Acidic residues" evidence="1">
    <location>
        <begin position="158"/>
        <end position="170"/>
    </location>
</feature>
<feature type="compositionally biased region" description="Basic and acidic residues" evidence="1">
    <location>
        <begin position="148"/>
        <end position="157"/>
    </location>
</feature>